<evidence type="ECO:0000256" key="3">
    <source>
        <dbReference type="ARBA" id="ARBA00023163"/>
    </source>
</evidence>
<dbReference type="Gene3D" id="1.10.357.10">
    <property type="entry name" value="Tetracycline Repressor, domain 2"/>
    <property type="match status" value="1"/>
</dbReference>
<evidence type="ECO:0000256" key="4">
    <source>
        <dbReference type="PROSITE-ProRule" id="PRU00335"/>
    </source>
</evidence>
<dbReference type="PRINTS" id="PR00455">
    <property type="entry name" value="HTHTETR"/>
</dbReference>
<dbReference type="InterPro" id="IPR036271">
    <property type="entry name" value="Tet_transcr_reg_TetR-rel_C_sf"/>
</dbReference>
<proteinExistence type="predicted"/>
<feature type="domain" description="HTH tetR-type" evidence="5">
    <location>
        <begin position="12"/>
        <end position="72"/>
    </location>
</feature>
<dbReference type="InterPro" id="IPR050109">
    <property type="entry name" value="HTH-type_TetR-like_transc_reg"/>
</dbReference>
<protein>
    <submittedName>
        <fullName evidence="6">TetR family transcriptional regulator</fullName>
    </submittedName>
</protein>
<reference evidence="7" key="1">
    <citation type="journal article" date="2019" name="Int. J. Syst. Evol. Microbiol.">
        <title>The Global Catalogue of Microorganisms (GCM) 10K type strain sequencing project: providing services to taxonomists for standard genome sequencing and annotation.</title>
        <authorList>
            <consortium name="The Broad Institute Genomics Platform"/>
            <consortium name="The Broad Institute Genome Sequencing Center for Infectious Disease"/>
            <person name="Wu L."/>
            <person name="Ma J."/>
        </authorList>
    </citation>
    <scope>NUCLEOTIDE SEQUENCE [LARGE SCALE GENOMIC DNA]</scope>
    <source>
        <strain evidence="7">CGMCC 1.6960</strain>
    </source>
</reference>
<dbReference type="Pfam" id="PF16859">
    <property type="entry name" value="TetR_C_11"/>
    <property type="match status" value="1"/>
</dbReference>
<keyword evidence="3" id="KW-0804">Transcription</keyword>
<dbReference type="SUPFAM" id="SSF46689">
    <property type="entry name" value="Homeodomain-like"/>
    <property type="match status" value="1"/>
</dbReference>
<keyword evidence="2 4" id="KW-0238">DNA-binding</keyword>
<organism evidence="6 7">
    <name type="scientific">Agrococcus terreus</name>
    <dbReference type="NCBI Taxonomy" id="574649"/>
    <lineage>
        <taxon>Bacteria</taxon>
        <taxon>Bacillati</taxon>
        <taxon>Actinomycetota</taxon>
        <taxon>Actinomycetes</taxon>
        <taxon>Micrococcales</taxon>
        <taxon>Microbacteriaceae</taxon>
        <taxon>Agrococcus</taxon>
    </lineage>
</organism>
<dbReference type="Proteomes" id="UP000626982">
    <property type="component" value="Unassembled WGS sequence"/>
</dbReference>
<dbReference type="PANTHER" id="PTHR30055">
    <property type="entry name" value="HTH-TYPE TRANSCRIPTIONAL REGULATOR RUTR"/>
    <property type="match status" value="1"/>
</dbReference>
<dbReference type="RefSeq" id="WP_188717890.1">
    <property type="nucleotide sequence ID" value="NZ_BAABBD010000005.1"/>
</dbReference>
<dbReference type="PROSITE" id="PS50977">
    <property type="entry name" value="HTH_TETR_2"/>
    <property type="match status" value="1"/>
</dbReference>
<evidence type="ECO:0000313" key="7">
    <source>
        <dbReference type="Proteomes" id="UP000626982"/>
    </source>
</evidence>
<dbReference type="SUPFAM" id="SSF48498">
    <property type="entry name" value="Tetracyclin repressor-like, C-terminal domain"/>
    <property type="match status" value="1"/>
</dbReference>
<keyword evidence="7" id="KW-1185">Reference proteome</keyword>
<evidence type="ECO:0000256" key="2">
    <source>
        <dbReference type="ARBA" id="ARBA00023125"/>
    </source>
</evidence>
<dbReference type="InterPro" id="IPR011075">
    <property type="entry name" value="TetR_C"/>
</dbReference>
<feature type="DNA-binding region" description="H-T-H motif" evidence="4">
    <location>
        <begin position="35"/>
        <end position="54"/>
    </location>
</feature>
<comment type="caution">
    <text evidence="6">The sequence shown here is derived from an EMBL/GenBank/DDBJ whole genome shotgun (WGS) entry which is preliminary data.</text>
</comment>
<dbReference type="InterPro" id="IPR001647">
    <property type="entry name" value="HTH_TetR"/>
</dbReference>
<dbReference type="Pfam" id="PF00440">
    <property type="entry name" value="TetR_N"/>
    <property type="match status" value="1"/>
</dbReference>
<dbReference type="EMBL" id="BMLM01000001">
    <property type="protein sequence ID" value="GGN85699.1"/>
    <property type="molecule type" value="Genomic_DNA"/>
</dbReference>
<evidence type="ECO:0000313" key="6">
    <source>
        <dbReference type="EMBL" id="GGN85699.1"/>
    </source>
</evidence>
<keyword evidence="1" id="KW-0805">Transcription regulation</keyword>
<name>A0ABQ2KP01_9MICO</name>
<sequence>MPLPRTGPVRSEAARAAILAATAELFAERGYEHLTIEGVAQRAGVGKQTIYRWWRSKGALVAECLMEGRLFGDRLAVPDTGDVRADLEAWLRTVLTLVDAERGLVLSLLGAAAEHAEVAERLDASLTFSASIADRLEAGTGTTANLRPGVAARLADALIGAVVLRALSRQPSADDDAAAMLDALLGPATR</sequence>
<accession>A0ABQ2KP01</accession>
<gene>
    <name evidence="6" type="ORF">GCM10010968_18730</name>
</gene>
<dbReference type="InterPro" id="IPR009057">
    <property type="entry name" value="Homeodomain-like_sf"/>
</dbReference>
<evidence type="ECO:0000256" key="1">
    <source>
        <dbReference type="ARBA" id="ARBA00023015"/>
    </source>
</evidence>
<evidence type="ECO:0000259" key="5">
    <source>
        <dbReference type="PROSITE" id="PS50977"/>
    </source>
</evidence>
<dbReference type="PANTHER" id="PTHR30055:SF148">
    <property type="entry name" value="TETR-FAMILY TRANSCRIPTIONAL REGULATOR"/>
    <property type="match status" value="1"/>
</dbReference>